<organism evidence="9">
    <name type="scientific">Chloropicon primus</name>
    <dbReference type="NCBI Taxonomy" id="1764295"/>
    <lineage>
        <taxon>Eukaryota</taxon>
        <taxon>Viridiplantae</taxon>
        <taxon>Chlorophyta</taxon>
        <taxon>Chloropicophyceae</taxon>
        <taxon>Chloropicales</taxon>
        <taxon>Chloropicaceae</taxon>
        <taxon>Chloropicon</taxon>
    </lineage>
</organism>
<dbReference type="PANTHER" id="PTHR21321:SF1">
    <property type="entry name" value="EXOSOME COMPLEX COMPONENT RRP40"/>
    <property type="match status" value="1"/>
</dbReference>
<dbReference type="GO" id="GO:0000176">
    <property type="term" value="C:nuclear exosome (RNase complex)"/>
    <property type="evidence" value="ECO:0007669"/>
    <property type="project" value="TreeGrafter"/>
</dbReference>
<evidence type="ECO:0000259" key="8">
    <source>
        <dbReference type="Pfam" id="PF15985"/>
    </source>
</evidence>
<dbReference type="InterPro" id="IPR026699">
    <property type="entry name" value="Exosome_RNA_bind1/RRP40/RRP4"/>
</dbReference>
<dbReference type="InterPro" id="IPR037319">
    <property type="entry name" value="Rrp40_S1"/>
</dbReference>
<dbReference type="GO" id="GO:0071035">
    <property type="term" value="P:nuclear polyadenylation-dependent rRNA catabolic process"/>
    <property type="evidence" value="ECO:0007669"/>
    <property type="project" value="TreeGrafter"/>
</dbReference>
<comment type="subcellular location">
    <subcellularLocation>
        <location evidence="1">Nucleus</location>
        <location evidence="1">Nucleolus</location>
    </subcellularLocation>
</comment>
<evidence type="ECO:0000256" key="7">
    <source>
        <dbReference type="ARBA" id="ARBA00030615"/>
    </source>
</evidence>
<dbReference type="Gene3D" id="3.30.1370.10">
    <property type="entry name" value="K Homology domain, type 1"/>
    <property type="match status" value="1"/>
</dbReference>
<evidence type="ECO:0000313" key="9">
    <source>
        <dbReference type="EMBL" id="CAD9718363.1"/>
    </source>
</evidence>
<dbReference type="PANTHER" id="PTHR21321">
    <property type="entry name" value="PNAS-3 RELATED"/>
    <property type="match status" value="1"/>
</dbReference>
<evidence type="ECO:0000256" key="6">
    <source>
        <dbReference type="ARBA" id="ARBA00022884"/>
    </source>
</evidence>
<reference evidence="9" key="1">
    <citation type="submission" date="2021-01" db="EMBL/GenBank/DDBJ databases">
        <authorList>
            <person name="Corre E."/>
            <person name="Pelletier E."/>
            <person name="Niang G."/>
            <person name="Scheremetjew M."/>
            <person name="Finn R."/>
            <person name="Kale V."/>
            <person name="Holt S."/>
            <person name="Cochrane G."/>
            <person name="Meng A."/>
            <person name="Brown T."/>
            <person name="Cohen L."/>
        </authorList>
    </citation>
    <scope>NUCLEOTIDE SEQUENCE</scope>
    <source>
        <strain evidence="9">CCMP1205</strain>
    </source>
</reference>
<dbReference type="InterPro" id="IPR036612">
    <property type="entry name" value="KH_dom_type_1_sf"/>
</dbReference>
<keyword evidence="4" id="KW-0698">rRNA processing</keyword>
<dbReference type="Gene3D" id="2.40.50.100">
    <property type="match status" value="1"/>
</dbReference>
<dbReference type="GO" id="GO:0071038">
    <property type="term" value="P:TRAMP-dependent tRNA surveillance pathway"/>
    <property type="evidence" value="ECO:0007669"/>
    <property type="project" value="TreeGrafter"/>
</dbReference>
<dbReference type="InterPro" id="IPR012340">
    <property type="entry name" value="NA-bd_OB-fold"/>
</dbReference>
<dbReference type="CDD" id="cd05790">
    <property type="entry name" value="S1_Rrp40"/>
    <property type="match status" value="1"/>
</dbReference>
<proteinExistence type="inferred from homology"/>
<gene>
    <name evidence="9" type="ORF">CPRI1469_LOCUS7228</name>
</gene>
<dbReference type="GO" id="GO:0034475">
    <property type="term" value="P:U4 snRNA 3'-end processing"/>
    <property type="evidence" value="ECO:0007669"/>
    <property type="project" value="TreeGrafter"/>
</dbReference>
<name>A0A7S2T4G8_9CHLO</name>
<dbReference type="SUPFAM" id="SSF54791">
    <property type="entry name" value="Eukaryotic type KH-domain (KH-domain type I)"/>
    <property type="match status" value="1"/>
</dbReference>
<evidence type="ECO:0000256" key="2">
    <source>
        <dbReference type="ARBA" id="ARBA00007841"/>
    </source>
</evidence>
<dbReference type="SUPFAM" id="SSF50249">
    <property type="entry name" value="Nucleic acid-binding proteins"/>
    <property type="match status" value="1"/>
</dbReference>
<dbReference type="GO" id="GO:0000177">
    <property type="term" value="C:cytoplasmic exosome (RNase complex)"/>
    <property type="evidence" value="ECO:0007669"/>
    <property type="project" value="TreeGrafter"/>
</dbReference>
<accession>A0A7S2T4G8</accession>
<keyword evidence="6" id="KW-0694">RNA-binding</keyword>
<keyword evidence="5" id="KW-0271">Exosome</keyword>
<dbReference type="InterPro" id="IPR004088">
    <property type="entry name" value="KH_dom_type_1"/>
</dbReference>
<dbReference type="Pfam" id="PF21262">
    <property type="entry name" value="RRP40_S1"/>
    <property type="match status" value="1"/>
</dbReference>
<dbReference type="GO" id="GO:0005730">
    <property type="term" value="C:nucleolus"/>
    <property type="evidence" value="ECO:0007669"/>
    <property type="project" value="UniProtKB-SubCell"/>
</dbReference>
<evidence type="ECO:0000256" key="4">
    <source>
        <dbReference type="ARBA" id="ARBA00022552"/>
    </source>
</evidence>
<dbReference type="EMBL" id="HBHL01010929">
    <property type="protein sequence ID" value="CAD9718363.1"/>
    <property type="molecule type" value="Transcribed_RNA"/>
</dbReference>
<evidence type="ECO:0000256" key="5">
    <source>
        <dbReference type="ARBA" id="ARBA00022835"/>
    </source>
</evidence>
<dbReference type="GO" id="GO:0000467">
    <property type="term" value="P:exonucleolytic trimming to generate mature 3'-end of 5.8S rRNA from tricistronic rRNA transcript (SSU-rRNA, 5.8S rRNA, LSU-rRNA)"/>
    <property type="evidence" value="ECO:0007669"/>
    <property type="project" value="TreeGrafter"/>
</dbReference>
<evidence type="ECO:0000256" key="1">
    <source>
        <dbReference type="ARBA" id="ARBA00004604"/>
    </source>
</evidence>
<evidence type="ECO:0000256" key="3">
    <source>
        <dbReference type="ARBA" id="ARBA00022490"/>
    </source>
</evidence>
<dbReference type="AlphaFoldDB" id="A0A7S2T4G8"/>
<protein>
    <recommendedName>
        <fullName evidence="7">Ribosomal RNA-processing protein 40</fullName>
    </recommendedName>
</protein>
<dbReference type="GO" id="GO:0071051">
    <property type="term" value="P:poly(A)-dependent snoRNA 3'-end processing"/>
    <property type="evidence" value="ECO:0007669"/>
    <property type="project" value="TreeGrafter"/>
</dbReference>
<dbReference type="GO" id="GO:0071034">
    <property type="term" value="P:CUT catabolic process"/>
    <property type="evidence" value="ECO:0007669"/>
    <property type="project" value="TreeGrafter"/>
</dbReference>
<dbReference type="GO" id="GO:0003723">
    <property type="term" value="F:RNA binding"/>
    <property type="evidence" value="ECO:0007669"/>
    <property type="project" value="UniProtKB-KW"/>
</dbReference>
<keyword evidence="3" id="KW-0963">Cytoplasm</keyword>
<sequence>MAMSTAADGGGPRRCVPGEVVAQVPREEPVTTTVRLGSGTTQEKADGKTILIRTTKAGVLRQTGKAASKRYWVETRHQRYVPTMEDLVVGIVLDCHGENYSVDIGGPQHALLPILDFTGATRRNRPMLGYGDVVYASVSLADRDIDPMVTCVEKNSNRSKGLGPLKGGYVVKVATGFSRDLLSGSNGVDEEEEEGLGTSPSNVLALLGESLQYECCLGVNGCLWVKGETHAETLLIKNAILNSQNISLSDSGREARKRVKWMIEELLKKHNASTVED</sequence>
<dbReference type="Pfam" id="PF15985">
    <property type="entry name" value="KH_6"/>
    <property type="match status" value="1"/>
</dbReference>
<dbReference type="FunFam" id="2.40.50.140:FF:000127">
    <property type="entry name" value="Exosome complex component RRP40"/>
    <property type="match status" value="1"/>
</dbReference>
<dbReference type="Gene3D" id="2.40.50.140">
    <property type="entry name" value="Nucleic acid-binding proteins"/>
    <property type="match status" value="1"/>
</dbReference>
<feature type="domain" description="K Homology" evidence="8">
    <location>
        <begin position="168"/>
        <end position="229"/>
    </location>
</feature>
<comment type="similarity">
    <text evidence="2">Belongs to the RRP40 family.</text>
</comment>